<evidence type="ECO:0000256" key="1">
    <source>
        <dbReference type="SAM" id="SignalP"/>
    </source>
</evidence>
<accession>A0A285RHD8</accession>
<feature type="chain" id="PRO_5039012099" description="Sporulation lipoprotein YhcN/YlaJ" evidence="1">
    <location>
        <begin position="20"/>
        <end position="133"/>
    </location>
</feature>
<evidence type="ECO:0008006" key="4">
    <source>
        <dbReference type="Google" id="ProtNLM"/>
    </source>
</evidence>
<dbReference type="RefSeq" id="WP_097071937.1">
    <property type="nucleotide sequence ID" value="NZ_OBMQ01000001.1"/>
</dbReference>
<evidence type="ECO:0000313" key="3">
    <source>
        <dbReference type="Proteomes" id="UP000219636"/>
    </source>
</evidence>
<gene>
    <name evidence="2" type="ORF">SAMN05880501_101376</name>
</gene>
<name>A0A285RHD8_9BACL</name>
<proteinExistence type="predicted"/>
<organism evidence="2 3">
    <name type="scientific">Ureibacillus xyleni</name>
    <dbReference type="NCBI Taxonomy" id="614648"/>
    <lineage>
        <taxon>Bacteria</taxon>
        <taxon>Bacillati</taxon>
        <taxon>Bacillota</taxon>
        <taxon>Bacilli</taxon>
        <taxon>Bacillales</taxon>
        <taxon>Caryophanaceae</taxon>
        <taxon>Ureibacillus</taxon>
    </lineage>
</organism>
<reference evidence="3" key="1">
    <citation type="submission" date="2017-08" db="EMBL/GenBank/DDBJ databases">
        <authorList>
            <person name="Varghese N."/>
            <person name="Submissions S."/>
        </authorList>
    </citation>
    <scope>NUCLEOTIDE SEQUENCE [LARGE SCALE GENOMIC DNA]</scope>
    <source>
        <strain evidence="3">JC22</strain>
    </source>
</reference>
<keyword evidence="3" id="KW-1185">Reference proteome</keyword>
<keyword evidence="1" id="KW-0732">Signal</keyword>
<dbReference type="PROSITE" id="PS51257">
    <property type="entry name" value="PROKAR_LIPOPROTEIN"/>
    <property type="match status" value="1"/>
</dbReference>
<feature type="signal peptide" evidence="1">
    <location>
        <begin position="1"/>
        <end position="19"/>
    </location>
</feature>
<dbReference type="EMBL" id="OBMQ01000001">
    <property type="protein sequence ID" value="SOB91757.1"/>
    <property type="molecule type" value="Genomic_DNA"/>
</dbReference>
<protein>
    <recommendedName>
        <fullName evidence="4">Sporulation lipoprotein YhcN/YlaJ</fullName>
    </recommendedName>
</protein>
<dbReference type="OrthoDB" id="2455217at2"/>
<dbReference type="AlphaFoldDB" id="A0A285RHD8"/>
<sequence length="133" mass="15455">MKKMALALFCIPFFLFGCSGEQLVEVKNTANAEQNQNVEEVIKNSNDVYAGNAIFIDDQLLVAVQAKPWLDYKKSKIEKNLKKQIEEKYPNLEVFVSADYKLYWETQKLLEEEDEKKVSDELEKLKKLAKEET</sequence>
<evidence type="ECO:0000313" key="2">
    <source>
        <dbReference type="EMBL" id="SOB91757.1"/>
    </source>
</evidence>
<dbReference type="Proteomes" id="UP000219636">
    <property type="component" value="Unassembled WGS sequence"/>
</dbReference>